<comment type="caution">
    <text evidence="1">The sequence shown here is derived from an EMBL/GenBank/DDBJ whole genome shotgun (WGS) entry which is preliminary data.</text>
</comment>
<name>A0ABN3IL53_9ACTN</name>
<organism evidence="1 2">
    <name type="scientific">Streptomyces coeruleofuscus</name>
    <dbReference type="NCBI Taxonomy" id="66879"/>
    <lineage>
        <taxon>Bacteria</taxon>
        <taxon>Bacillati</taxon>
        <taxon>Actinomycetota</taxon>
        <taxon>Actinomycetes</taxon>
        <taxon>Kitasatosporales</taxon>
        <taxon>Streptomycetaceae</taxon>
        <taxon>Streptomyces</taxon>
    </lineage>
</organism>
<dbReference type="Proteomes" id="UP001499986">
    <property type="component" value="Unassembled WGS sequence"/>
</dbReference>
<evidence type="ECO:0000313" key="1">
    <source>
        <dbReference type="EMBL" id="GAA2407653.1"/>
    </source>
</evidence>
<evidence type="ECO:0000313" key="2">
    <source>
        <dbReference type="Proteomes" id="UP001499986"/>
    </source>
</evidence>
<protein>
    <submittedName>
        <fullName evidence="1">Uncharacterized protein</fullName>
    </submittedName>
</protein>
<reference evidence="1 2" key="1">
    <citation type="journal article" date="2019" name="Int. J. Syst. Evol. Microbiol.">
        <title>The Global Catalogue of Microorganisms (GCM) 10K type strain sequencing project: providing services to taxonomists for standard genome sequencing and annotation.</title>
        <authorList>
            <consortium name="The Broad Institute Genomics Platform"/>
            <consortium name="The Broad Institute Genome Sequencing Center for Infectious Disease"/>
            <person name="Wu L."/>
            <person name="Ma J."/>
        </authorList>
    </citation>
    <scope>NUCLEOTIDE SEQUENCE [LARGE SCALE GENOMIC DNA]</scope>
    <source>
        <strain evidence="1 2">JCM 4358</strain>
    </source>
</reference>
<sequence length="56" mass="5785">MQRVFEAGTMTCRNGGEEGIGAAAGRPLRDRAGFDDLVVQGVGHGGDNRRAEGGDP</sequence>
<keyword evidence="2" id="KW-1185">Reference proteome</keyword>
<dbReference type="EMBL" id="BAAASE010000006">
    <property type="protein sequence ID" value="GAA2407653.1"/>
    <property type="molecule type" value="Genomic_DNA"/>
</dbReference>
<accession>A0ABN3IL53</accession>
<proteinExistence type="predicted"/>
<gene>
    <name evidence="1" type="ORF">GCM10010255_48810</name>
</gene>